<keyword evidence="1" id="KW-0472">Membrane</keyword>
<name>A0A3N0IVL2_9ACTN</name>
<dbReference type="EMBL" id="QICC01000079">
    <property type="protein sequence ID" value="RNM40490.1"/>
    <property type="molecule type" value="Genomic_DNA"/>
</dbReference>
<gene>
    <name evidence="2" type="ORF">C1876_11385</name>
    <name evidence="3" type="ORF">DMP09_14110</name>
</gene>
<reference evidence="3" key="3">
    <citation type="journal article" date="2019" name="Microbiol. Resour. Announc.">
        <title>Draft Genome Sequences of Type Strains of Gordonibacter faecihominis, Paraeggerthella hongkongensis, Parvibacter caecicola,Slackia equolifaciens, Slackia faecicanis, and Slackia isoflavoniconvertens.</title>
        <authorList>
            <person name="Danylec N."/>
            <person name="Stoll D.A."/>
            <person name="Dotsch A."/>
            <person name="Huch M."/>
        </authorList>
    </citation>
    <scope>NUCLEOTIDE SEQUENCE</scope>
    <source>
        <strain evidence="3">DSM 16107</strain>
    </source>
</reference>
<accession>A0A3N0IVL2</accession>
<reference evidence="5" key="2">
    <citation type="submission" date="2018-05" db="EMBL/GenBank/DDBJ databases">
        <title>Genome Sequencing of selected type strains of the family Eggerthellaceae.</title>
        <authorList>
            <person name="Danylec N."/>
            <person name="Stoll D.A."/>
            <person name="Doetsch A."/>
            <person name="Huch M."/>
        </authorList>
    </citation>
    <scope>NUCLEOTIDE SEQUENCE [LARGE SCALE GENOMIC DNA]</scope>
    <source>
        <strain evidence="5">DSM 16107</strain>
    </source>
</reference>
<sequence>MVAGGARACFARDERGQGTVEFALVAAAFLAVVVACGALWQVLERGLFVDHAVTSASHHVQMAAPGSLADVFLY</sequence>
<feature type="transmembrane region" description="Helical" evidence="1">
    <location>
        <begin position="22"/>
        <end position="43"/>
    </location>
</feature>
<reference evidence="2 4" key="1">
    <citation type="journal article" date="2018" name="Elife">
        <title>Discovery and characterization of a prevalent human gut bacterial enzyme sufficient for the inactivation of a family of plant toxins.</title>
        <authorList>
            <person name="Koppel N."/>
            <person name="Bisanz J.E."/>
            <person name="Pandelia M.E."/>
            <person name="Turnbaugh P.J."/>
            <person name="Balskus E.P."/>
        </authorList>
    </citation>
    <scope>NUCLEOTIDE SEQUENCE [LARGE SCALE GENOMIC DNA]</scope>
    <source>
        <strain evidence="2 4">DSM 16107</strain>
    </source>
</reference>
<organism evidence="3 5">
    <name type="scientific">Eggerthella sinensis</name>
    <dbReference type="NCBI Taxonomy" id="242230"/>
    <lineage>
        <taxon>Bacteria</taxon>
        <taxon>Bacillati</taxon>
        <taxon>Actinomycetota</taxon>
        <taxon>Coriobacteriia</taxon>
        <taxon>Eggerthellales</taxon>
        <taxon>Eggerthellaceae</taxon>
        <taxon>Eggerthella</taxon>
    </lineage>
</organism>
<keyword evidence="4" id="KW-1185">Reference proteome</keyword>
<keyword evidence="1" id="KW-1133">Transmembrane helix</keyword>
<dbReference type="AlphaFoldDB" id="A0A3N0IVL2"/>
<dbReference type="EMBL" id="PPTT01000019">
    <property type="protein sequence ID" value="RDB68027.1"/>
    <property type="molecule type" value="Genomic_DNA"/>
</dbReference>
<evidence type="ECO:0000313" key="2">
    <source>
        <dbReference type="EMBL" id="RDB68027.1"/>
    </source>
</evidence>
<comment type="caution">
    <text evidence="3">The sequence shown here is derived from an EMBL/GenBank/DDBJ whole genome shotgun (WGS) entry which is preliminary data.</text>
</comment>
<evidence type="ECO:0008006" key="6">
    <source>
        <dbReference type="Google" id="ProtNLM"/>
    </source>
</evidence>
<protein>
    <recommendedName>
        <fullName evidence="6">Pilus assembly protein TadE</fullName>
    </recommendedName>
</protein>
<dbReference type="Proteomes" id="UP000253817">
    <property type="component" value="Unassembled WGS sequence"/>
</dbReference>
<evidence type="ECO:0000313" key="5">
    <source>
        <dbReference type="Proteomes" id="UP000270112"/>
    </source>
</evidence>
<proteinExistence type="predicted"/>
<keyword evidence="1" id="KW-0812">Transmembrane</keyword>
<evidence type="ECO:0000313" key="3">
    <source>
        <dbReference type="EMBL" id="RNM40490.1"/>
    </source>
</evidence>
<evidence type="ECO:0000256" key="1">
    <source>
        <dbReference type="SAM" id="Phobius"/>
    </source>
</evidence>
<dbReference type="Proteomes" id="UP000270112">
    <property type="component" value="Unassembled WGS sequence"/>
</dbReference>
<dbReference type="OrthoDB" id="3177565at2"/>
<evidence type="ECO:0000313" key="4">
    <source>
        <dbReference type="Proteomes" id="UP000253817"/>
    </source>
</evidence>